<dbReference type="AlphaFoldDB" id="A0A815G646"/>
<dbReference type="PANTHER" id="PTHR46295:SF1">
    <property type="entry name" value="ENDOPLASMIC RETICULUM RESIDENT PROTEIN 44"/>
    <property type="match status" value="1"/>
</dbReference>
<evidence type="ECO:0000259" key="3">
    <source>
        <dbReference type="PROSITE" id="PS51352"/>
    </source>
</evidence>
<keyword evidence="2" id="KW-0732">Signal</keyword>
<dbReference type="Pfam" id="PF00085">
    <property type="entry name" value="Thioredoxin"/>
    <property type="match status" value="1"/>
</dbReference>
<dbReference type="InterPro" id="IPR052643">
    <property type="entry name" value="ERP44"/>
</dbReference>
<reference evidence="4" key="1">
    <citation type="submission" date="2021-02" db="EMBL/GenBank/DDBJ databases">
        <authorList>
            <person name="Nowell W R."/>
        </authorList>
    </citation>
    <scope>NUCLEOTIDE SEQUENCE</scope>
</reference>
<feature type="chain" id="PRO_5032927253" description="Thioredoxin domain-containing protein" evidence="2">
    <location>
        <begin position="19"/>
        <end position="480"/>
    </location>
</feature>
<dbReference type="GO" id="GO:0005793">
    <property type="term" value="C:endoplasmic reticulum-Golgi intermediate compartment"/>
    <property type="evidence" value="ECO:0007669"/>
    <property type="project" value="TreeGrafter"/>
</dbReference>
<feature type="signal peptide" evidence="2">
    <location>
        <begin position="1"/>
        <end position="18"/>
    </location>
</feature>
<dbReference type="GO" id="GO:0006457">
    <property type="term" value="P:protein folding"/>
    <property type="evidence" value="ECO:0007669"/>
    <property type="project" value="TreeGrafter"/>
</dbReference>
<evidence type="ECO:0000313" key="4">
    <source>
        <dbReference type="EMBL" id="CAF1334537.1"/>
    </source>
</evidence>
<evidence type="ECO:0000256" key="2">
    <source>
        <dbReference type="SAM" id="SignalP"/>
    </source>
</evidence>
<dbReference type="PROSITE" id="PS51352">
    <property type="entry name" value="THIOREDOXIN_2"/>
    <property type="match status" value="1"/>
</dbReference>
<accession>A0A815G646</accession>
<organism evidence="4 5">
    <name type="scientific">Adineta steineri</name>
    <dbReference type="NCBI Taxonomy" id="433720"/>
    <lineage>
        <taxon>Eukaryota</taxon>
        <taxon>Metazoa</taxon>
        <taxon>Spiralia</taxon>
        <taxon>Gnathifera</taxon>
        <taxon>Rotifera</taxon>
        <taxon>Eurotatoria</taxon>
        <taxon>Bdelloidea</taxon>
        <taxon>Adinetida</taxon>
        <taxon>Adinetidae</taxon>
        <taxon>Adineta</taxon>
    </lineage>
</organism>
<dbReference type="Proteomes" id="UP000663845">
    <property type="component" value="Unassembled WGS sequence"/>
</dbReference>
<dbReference type="GO" id="GO:0003756">
    <property type="term" value="F:protein disulfide isomerase activity"/>
    <property type="evidence" value="ECO:0007669"/>
    <property type="project" value="TreeGrafter"/>
</dbReference>
<gene>
    <name evidence="4" type="ORF">JYZ213_LOCUS34143</name>
</gene>
<dbReference type="SUPFAM" id="SSF52833">
    <property type="entry name" value="Thioredoxin-like"/>
    <property type="match status" value="3"/>
</dbReference>
<dbReference type="PANTHER" id="PTHR46295">
    <property type="entry name" value="ENDOPLASMIC RETICULUM RESIDENT PROTEIN 44"/>
    <property type="match status" value="1"/>
</dbReference>
<evidence type="ECO:0000313" key="5">
    <source>
        <dbReference type="Proteomes" id="UP000663845"/>
    </source>
</evidence>
<dbReference type="GO" id="GO:0005789">
    <property type="term" value="C:endoplasmic reticulum membrane"/>
    <property type="evidence" value="ECO:0007669"/>
    <property type="project" value="TreeGrafter"/>
</dbReference>
<sequence length="480" mass="55359">MYLFKLNLFLSFICYVWSGAIQITSSNIDSILSSNELVFINFYANWCRFSQMLNPIYDQFADKVAKQYPQQGLVVIGKVDCDSQSSISTKYHVNKYPTLKFYRHGIMTKREYRGARQVDPLFEFIRQQVESSMIKLSTPNDLLTLDKKKHYVIGHFDSETSENYQIFSKVASLLREDCHFAGSTNKDEFKNERPTNDIVYYHSSQSSNESDQYYTGLINNQASFYAWSHEKCIPLVREITFENAEELTDEGLPFLILFHHVDDHQSVALFQREVAKQLMHERSGINCLHADGAKFSHPLQHLGKKSSDLPLLVIDSFKHMFLFPDINLISVDGKLLQFVKDLHSEKLHKDFHQPPKAVQIIIKRSVSSISSSEYSACITTVSNDETARKLARSIVESRLAACVNIIPGVRSIYEWQSTIHEDNELILMIKTRQEFVPQLIEFVKKNHPYDVPELIELPINSGNQDYLKWIDGIVKKQSST</sequence>
<protein>
    <recommendedName>
        <fullName evidence="3">Thioredoxin domain-containing protein</fullName>
    </recommendedName>
</protein>
<comment type="caution">
    <text evidence="4">The sequence shown here is derived from an EMBL/GenBank/DDBJ whole genome shotgun (WGS) entry which is preliminary data.</text>
</comment>
<evidence type="ECO:0000256" key="1">
    <source>
        <dbReference type="ARBA" id="ARBA00010169"/>
    </source>
</evidence>
<dbReference type="InterPro" id="IPR015867">
    <property type="entry name" value="N-reg_PII/ATP_PRibTrfase_C"/>
</dbReference>
<comment type="similarity">
    <text evidence="1">Belongs to the CutA family.</text>
</comment>
<dbReference type="Pfam" id="PF03091">
    <property type="entry name" value="CutA1"/>
    <property type="match status" value="1"/>
</dbReference>
<dbReference type="Pfam" id="PF13848">
    <property type="entry name" value="Thioredoxin_6"/>
    <property type="match status" value="1"/>
</dbReference>
<dbReference type="SUPFAM" id="SSF54913">
    <property type="entry name" value="GlnB-like"/>
    <property type="match status" value="1"/>
</dbReference>
<dbReference type="InterPro" id="IPR004323">
    <property type="entry name" value="Ion_tolerance_CutA"/>
</dbReference>
<name>A0A815G646_9BILA</name>
<dbReference type="Gene3D" id="3.40.30.10">
    <property type="entry name" value="Glutaredoxin"/>
    <property type="match status" value="3"/>
</dbReference>
<dbReference type="EMBL" id="CAJNOG010000681">
    <property type="protein sequence ID" value="CAF1334537.1"/>
    <property type="molecule type" value="Genomic_DNA"/>
</dbReference>
<dbReference type="InterPro" id="IPR011322">
    <property type="entry name" value="N-reg_PII-like_a/b"/>
</dbReference>
<dbReference type="Gene3D" id="3.30.70.120">
    <property type="match status" value="1"/>
</dbReference>
<dbReference type="InterPro" id="IPR036249">
    <property type="entry name" value="Thioredoxin-like_sf"/>
</dbReference>
<feature type="domain" description="Thioredoxin" evidence="3">
    <location>
        <begin position="3"/>
        <end position="130"/>
    </location>
</feature>
<proteinExistence type="inferred from homology"/>
<dbReference type="InterPro" id="IPR013766">
    <property type="entry name" value="Thioredoxin_domain"/>
</dbReference>
<dbReference type="GO" id="GO:0010038">
    <property type="term" value="P:response to metal ion"/>
    <property type="evidence" value="ECO:0007669"/>
    <property type="project" value="InterPro"/>
</dbReference>